<dbReference type="Proteomes" id="UP000464378">
    <property type="component" value="Chromosome"/>
</dbReference>
<reference evidence="2" key="1">
    <citation type="submission" date="2019-04" db="EMBL/GenBank/DDBJ databases">
        <authorList>
            <consortium name="Science for Life Laboratories"/>
        </authorList>
    </citation>
    <scope>NUCLEOTIDE SEQUENCE</scope>
    <source>
        <strain evidence="2">MBLW1</strain>
    </source>
</reference>
<gene>
    <name evidence="2" type="ORF">GMBLW1_28160</name>
</gene>
<dbReference type="KEGG" id="tim:GMBLW1_28160"/>
<accession>A0A6C2YIF0</accession>
<keyword evidence="3" id="KW-1185">Reference proteome</keyword>
<dbReference type="EMBL" id="LR593887">
    <property type="protein sequence ID" value="VTR97713.1"/>
    <property type="molecule type" value="Genomic_DNA"/>
</dbReference>
<evidence type="ECO:0000313" key="2">
    <source>
        <dbReference type="EMBL" id="VIP01144.1"/>
    </source>
</evidence>
<dbReference type="InParanoid" id="A0A6C2YIF0"/>
<protein>
    <submittedName>
        <fullName evidence="2">Uncharacterized protein</fullName>
    </submittedName>
</protein>
<proteinExistence type="predicted"/>
<feature type="region of interest" description="Disordered" evidence="1">
    <location>
        <begin position="80"/>
        <end position="101"/>
    </location>
</feature>
<organism evidence="2">
    <name type="scientific">Tuwongella immobilis</name>
    <dbReference type="NCBI Taxonomy" id="692036"/>
    <lineage>
        <taxon>Bacteria</taxon>
        <taxon>Pseudomonadati</taxon>
        <taxon>Planctomycetota</taxon>
        <taxon>Planctomycetia</taxon>
        <taxon>Gemmatales</taxon>
        <taxon>Gemmataceae</taxon>
        <taxon>Tuwongella</taxon>
    </lineage>
</organism>
<name>A0A6C2YIF0_9BACT</name>
<dbReference type="AlphaFoldDB" id="A0A6C2YIF0"/>
<dbReference type="EMBL" id="LR586016">
    <property type="protein sequence ID" value="VIP01144.1"/>
    <property type="molecule type" value="Genomic_DNA"/>
</dbReference>
<evidence type="ECO:0000256" key="1">
    <source>
        <dbReference type="SAM" id="MobiDB-lite"/>
    </source>
</evidence>
<evidence type="ECO:0000313" key="3">
    <source>
        <dbReference type="Proteomes" id="UP000464378"/>
    </source>
</evidence>
<sequence length="101" mass="10704">MSGALTVFRGRSSGLSASRLGGVPALLTGIPHPSWPATRPDNAEVEMAIWPADSEVAMGVPCGPNCLPGFPELPNRQAQRKFGGTEGETDHWMTRLGYGRA</sequence>